<keyword evidence="10 15" id="KW-0234">DNA repair</keyword>
<dbReference type="GO" id="GO:0003690">
    <property type="term" value="F:double-stranded DNA binding"/>
    <property type="evidence" value="ECO:0007669"/>
    <property type="project" value="UniProtKB-ARBA"/>
</dbReference>
<evidence type="ECO:0000313" key="18">
    <source>
        <dbReference type="EMBL" id="ROR93135.1"/>
    </source>
</evidence>
<evidence type="ECO:0000256" key="9">
    <source>
        <dbReference type="ARBA" id="ARBA00023125"/>
    </source>
</evidence>
<dbReference type="InterPro" id="IPR020629">
    <property type="entry name" value="FPG_Glyclase"/>
</dbReference>
<dbReference type="GO" id="GO:0034039">
    <property type="term" value="F:8-oxo-7,8-dihydroguanine DNA N-glycosylase activity"/>
    <property type="evidence" value="ECO:0007669"/>
    <property type="project" value="TreeGrafter"/>
</dbReference>
<dbReference type="Pfam" id="PF06827">
    <property type="entry name" value="zf-FPG_IleRS"/>
    <property type="match status" value="1"/>
</dbReference>
<accession>A0A3N2D026</accession>
<dbReference type="GO" id="GO:0006979">
    <property type="term" value="P:response to oxidative stress"/>
    <property type="evidence" value="ECO:0007669"/>
    <property type="project" value="UniProtKB-ARBA"/>
</dbReference>
<keyword evidence="12 15" id="KW-0511">Multifunctional enzyme</keyword>
<dbReference type="InterPro" id="IPR000214">
    <property type="entry name" value="Znf_DNA_glyclase/AP_lyase"/>
</dbReference>
<dbReference type="SMART" id="SM00898">
    <property type="entry name" value="Fapy_DNA_glyco"/>
    <property type="match status" value="1"/>
</dbReference>
<feature type="active site" description="Proton donor; for delta-elimination activity" evidence="15">
    <location>
        <position position="310"/>
    </location>
</feature>
<comment type="similarity">
    <text evidence="2 15">Belongs to the FPG family.</text>
</comment>
<feature type="active site" description="Schiff-base intermediate with DNA" evidence="15">
    <location>
        <position position="2"/>
    </location>
</feature>
<dbReference type="EC" id="3.2.2.23" evidence="15"/>
<evidence type="ECO:0000256" key="13">
    <source>
        <dbReference type="ARBA" id="ARBA00023295"/>
    </source>
</evidence>
<dbReference type="InterPro" id="IPR015886">
    <property type="entry name" value="H2TH_FPG"/>
</dbReference>
<keyword evidence="4 15" id="KW-0479">Metal-binding</keyword>
<dbReference type="Pfam" id="PF01149">
    <property type="entry name" value="Fapy_DNA_glyco"/>
    <property type="match status" value="1"/>
</dbReference>
<evidence type="ECO:0000259" key="17">
    <source>
        <dbReference type="PROSITE" id="PS51068"/>
    </source>
</evidence>
<name>A0A3N2D026_9MICO</name>
<dbReference type="GO" id="GO:0140078">
    <property type="term" value="F:class I DNA-(apurinic or apyrimidinic site) endonuclease activity"/>
    <property type="evidence" value="ECO:0007669"/>
    <property type="project" value="UniProtKB-EC"/>
</dbReference>
<comment type="catalytic activity">
    <reaction evidence="14 15">
        <text>2'-deoxyribonucleotide-(2'-deoxyribose 5'-phosphate)-2'-deoxyribonucleotide-DNA = a 3'-end 2'-deoxyribonucleotide-(2,3-dehydro-2,3-deoxyribose 5'-phosphate)-DNA + a 5'-end 5'-phospho-2'-deoxyribonucleoside-DNA + H(+)</text>
        <dbReference type="Rhea" id="RHEA:66592"/>
        <dbReference type="Rhea" id="RHEA-COMP:13180"/>
        <dbReference type="Rhea" id="RHEA-COMP:16897"/>
        <dbReference type="Rhea" id="RHEA-COMP:17067"/>
        <dbReference type="ChEBI" id="CHEBI:15378"/>
        <dbReference type="ChEBI" id="CHEBI:136412"/>
        <dbReference type="ChEBI" id="CHEBI:157695"/>
        <dbReference type="ChEBI" id="CHEBI:167181"/>
        <dbReference type="EC" id="4.2.99.18"/>
    </reaction>
</comment>
<evidence type="ECO:0000256" key="4">
    <source>
        <dbReference type="ARBA" id="ARBA00022723"/>
    </source>
</evidence>
<evidence type="ECO:0000256" key="14">
    <source>
        <dbReference type="ARBA" id="ARBA00044632"/>
    </source>
</evidence>
<dbReference type="InterPro" id="IPR010979">
    <property type="entry name" value="Ribosomal_uS13-like_H2TH"/>
</dbReference>
<dbReference type="EC" id="4.2.99.18" evidence="15"/>
<evidence type="ECO:0000256" key="8">
    <source>
        <dbReference type="ARBA" id="ARBA00022833"/>
    </source>
</evidence>
<keyword evidence="11 15" id="KW-0456">Lyase</keyword>
<feature type="binding site" evidence="15">
    <location>
        <position position="144"/>
    </location>
    <ligand>
        <name>DNA</name>
        <dbReference type="ChEBI" id="CHEBI:16991"/>
    </ligand>
</feature>
<sequence>MPELPEVETVRAGLADHVLGRVVAGVDVHNPRTVRRLPGGAGQLADELTGTRLRAAVRRGKFLWLLLDAAAGSDAPGAGSALLVHLGMSGQLLVRDRLTAEAGAEHPHLRARLHLAPDDSGRSLDAEAAEAPGVPVVLDFVDQRTFGYLATDRLVATPDGAPGGLGAPDPLVPASAAHIGRDLLDPAVDLDVLARALRGRRSAVKRALLDQTLVSGVGNIYADEALWRARVHPEQPAPTLSARAARAVLESAAEVMRAALVAGGTSFDALYVNVNGASGYFDRSLEVYGREGEPCSRCGAPVRRASFMNRSSHFCPRCQRRR</sequence>
<dbReference type="SUPFAM" id="SSF46946">
    <property type="entry name" value="S13-like H2TH domain"/>
    <property type="match status" value="1"/>
</dbReference>
<evidence type="ECO:0000259" key="16">
    <source>
        <dbReference type="PROSITE" id="PS51066"/>
    </source>
</evidence>
<evidence type="ECO:0000256" key="5">
    <source>
        <dbReference type="ARBA" id="ARBA00022763"/>
    </source>
</evidence>
<dbReference type="GO" id="GO:0008270">
    <property type="term" value="F:zinc ion binding"/>
    <property type="evidence" value="ECO:0007669"/>
    <property type="project" value="UniProtKB-UniRule"/>
</dbReference>
<evidence type="ECO:0000256" key="2">
    <source>
        <dbReference type="ARBA" id="ARBA00009409"/>
    </source>
</evidence>
<feature type="active site" description="Proton donor" evidence="15">
    <location>
        <position position="3"/>
    </location>
</feature>
<dbReference type="AlphaFoldDB" id="A0A3N2D026"/>
<keyword evidence="19" id="KW-1185">Reference proteome</keyword>
<evidence type="ECO:0000256" key="6">
    <source>
        <dbReference type="ARBA" id="ARBA00022771"/>
    </source>
</evidence>
<dbReference type="RefSeq" id="WP_123740138.1">
    <property type="nucleotide sequence ID" value="NZ_RKHQ01000002.1"/>
</dbReference>
<dbReference type="InterPro" id="IPR010663">
    <property type="entry name" value="Znf_FPG/IleRS"/>
</dbReference>
<dbReference type="InterPro" id="IPR015887">
    <property type="entry name" value="DNA_glyclase_Znf_dom_DNA_BS"/>
</dbReference>
<evidence type="ECO:0000256" key="11">
    <source>
        <dbReference type="ARBA" id="ARBA00023239"/>
    </source>
</evidence>
<dbReference type="InterPro" id="IPR035937">
    <property type="entry name" value="FPG_N"/>
</dbReference>
<reference evidence="18 19" key="1">
    <citation type="submission" date="2018-11" db="EMBL/GenBank/DDBJ databases">
        <title>Sequencing the genomes of 1000 actinobacteria strains.</title>
        <authorList>
            <person name="Klenk H.-P."/>
        </authorList>
    </citation>
    <scope>NUCLEOTIDE SEQUENCE [LARGE SCALE GENOMIC DNA]</scope>
    <source>
        <strain evidence="18 19">DSM 13521</strain>
    </source>
</reference>
<dbReference type="SMART" id="SM01232">
    <property type="entry name" value="H2TH"/>
    <property type="match status" value="1"/>
</dbReference>
<keyword evidence="13 15" id="KW-0326">Glycosidase</keyword>
<dbReference type="PROSITE" id="PS51068">
    <property type="entry name" value="FPG_CAT"/>
    <property type="match status" value="1"/>
</dbReference>
<evidence type="ECO:0000256" key="15">
    <source>
        <dbReference type="HAMAP-Rule" id="MF_00103"/>
    </source>
</evidence>
<comment type="catalytic activity">
    <reaction evidence="1 15">
        <text>Hydrolysis of DNA containing ring-opened 7-methylguanine residues, releasing 2,6-diamino-4-hydroxy-5-(N-methyl)formamidopyrimidine.</text>
        <dbReference type="EC" id="3.2.2.23"/>
    </reaction>
</comment>
<evidence type="ECO:0000256" key="1">
    <source>
        <dbReference type="ARBA" id="ARBA00001668"/>
    </source>
</evidence>
<keyword evidence="9 15" id="KW-0238">DNA-binding</keyword>
<feature type="domain" description="FPG-type" evidence="16">
    <location>
        <begin position="286"/>
        <end position="320"/>
    </location>
</feature>
<proteinExistence type="inferred from homology"/>
<dbReference type="SUPFAM" id="SSF81624">
    <property type="entry name" value="N-terminal domain of MutM-like DNA repair proteins"/>
    <property type="match status" value="1"/>
</dbReference>
<keyword evidence="5 15" id="KW-0227">DNA damage</keyword>
<dbReference type="Pfam" id="PF06831">
    <property type="entry name" value="H2TH"/>
    <property type="match status" value="1"/>
</dbReference>
<keyword evidence="8 15" id="KW-0862">Zinc</keyword>
<dbReference type="SUPFAM" id="SSF57716">
    <property type="entry name" value="Glucocorticoid receptor-like (DNA-binding domain)"/>
    <property type="match status" value="1"/>
</dbReference>
<evidence type="ECO:0000256" key="3">
    <source>
        <dbReference type="ARBA" id="ARBA00011245"/>
    </source>
</evidence>
<feature type="binding site" evidence="15">
    <location>
        <position position="108"/>
    </location>
    <ligand>
        <name>DNA</name>
        <dbReference type="ChEBI" id="CHEBI:16991"/>
    </ligand>
</feature>
<dbReference type="PROSITE" id="PS51066">
    <property type="entry name" value="ZF_FPG_2"/>
    <property type="match status" value="1"/>
</dbReference>
<dbReference type="CDD" id="cd08966">
    <property type="entry name" value="EcFpg-like_N"/>
    <property type="match status" value="1"/>
</dbReference>
<dbReference type="Gene3D" id="3.20.190.10">
    <property type="entry name" value="MutM-like, N-terminal"/>
    <property type="match status" value="1"/>
</dbReference>
<feature type="domain" description="Formamidopyrimidine-DNA glycosylase catalytic" evidence="17">
    <location>
        <begin position="2"/>
        <end position="147"/>
    </location>
</feature>
<comment type="caution">
    <text evidence="18">The sequence shown here is derived from an EMBL/GenBank/DDBJ whole genome shotgun (WGS) entry which is preliminary data.</text>
</comment>
<organism evidence="18 19">
    <name type="scientific">Salana multivorans</name>
    <dbReference type="NCBI Taxonomy" id="120377"/>
    <lineage>
        <taxon>Bacteria</taxon>
        <taxon>Bacillati</taxon>
        <taxon>Actinomycetota</taxon>
        <taxon>Actinomycetes</taxon>
        <taxon>Micrococcales</taxon>
        <taxon>Beutenbergiaceae</taxon>
        <taxon>Salana</taxon>
    </lineage>
</organism>
<dbReference type="OrthoDB" id="9800855at2"/>
<dbReference type="NCBIfam" id="NF002211">
    <property type="entry name" value="PRK01103.1"/>
    <property type="match status" value="1"/>
</dbReference>
<comment type="function">
    <text evidence="15">Involved in base excision repair of DNA damaged by oxidation or by mutagenic agents. Acts as DNA glycosylase that recognizes and removes damaged bases. Has a preference for oxidized purines, such as 7,8-dihydro-8-oxoguanine (8-oxoG). Has AP (apurinic/apyrimidinic) lyase activity and introduces nicks in the DNA strand. Cleaves the DNA backbone by beta-delta elimination to generate a single-strand break at the site of the removed base with both 3'- and 5'-phosphates.</text>
</comment>
<dbReference type="Proteomes" id="UP000275356">
    <property type="component" value="Unassembled WGS sequence"/>
</dbReference>
<evidence type="ECO:0000256" key="12">
    <source>
        <dbReference type="ARBA" id="ARBA00023268"/>
    </source>
</evidence>
<dbReference type="EMBL" id="RKHQ01000002">
    <property type="protein sequence ID" value="ROR93135.1"/>
    <property type="molecule type" value="Genomic_DNA"/>
</dbReference>
<feature type="binding site" evidence="15">
    <location>
        <position position="200"/>
    </location>
    <ligand>
        <name>DNA</name>
        <dbReference type="ChEBI" id="CHEBI:16991"/>
    </ligand>
</feature>
<dbReference type="Gene3D" id="1.10.8.50">
    <property type="match status" value="1"/>
</dbReference>
<dbReference type="GO" id="GO:0006284">
    <property type="term" value="P:base-excision repair"/>
    <property type="evidence" value="ECO:0007669"/>
    <property type="project" value="InterPro"/>
</dbReference>
<dbReference type="HAMAP" id="MF_00103">
    <property type="entry name" value="Fapy_DNA_glycosyl"/>
    <property type="match status" value="1"/>
</dbReference>
<keyword evidence="7 15" id="KW-0378">Hydrolase</keyword>
<keyword evidence="6 15" id="KW-0863">Zinc-finger</keyword>
<dbReference type="FunFam" id="1.10.8.50:FF:000003">
    <property type="entry name" value="Formamidopyrimidine-DNA glycosylase"/>
    <property type="match status" value="1"/>
</dbReference>
<evidence type="ECO:0000256" key="10">
    <source>
        <dbReference type="ARBA" id="ARBA00023204"/>
    </source>
</evidence>
<dbReference type="InterPro" id="IPR012319">
    <property type="entry name" value="FPG_cat"/>
</dbReference>
<feature type="active site" description="Proton donor; for beta-elimination activity" evidence="15">
    <location>
        <position position="61"/>
    </location>
</feature>
<protein>
    <recommendedName>
        <fullName evidence="15">Formamidopyrimidine-DNA glycosylase</fullName>
        <shortName evidence="15">Fapy-DNA glycosylase</shortName>
        <ecNumber evidence="15">3.2.2.23</ecNumber>
    </recommendedName>
    <alternativeName>
        <fullName evidence="15">DNA-(apurinic or apyrimidinic site) lyase MutM</fullName>
        <shortName evidence="15">AP lyase MutM</shortName>
        <ecNumber evidence="15">4.2.99.18</ecNumber>
    </alternativeName>
</protein>
<dbReference type="PANTHER" id="PTHR22993">
    <property type="entry name" value="FORMAMIDOPYRIMIDINE-DNA GLYCOSYLASE"/>
    <property type="match status" value="1"/>
</dbReference>
<gene>
    <name evidence="15" type="primary">mutM</name>
    <name evidence="15" type="synonym">fpg</name>
    <name evidence="18" type="ORF">EDD28_2542</name>
</gene>
<dbReference type="PANTHER" id="PTHR22993:SF9">
    <property type="entry name" value="FORMAMIDOPYRIMIDINE-DNA GLYCOSYLASE"/>
    <property type="match status" value="1"/>
</dbReference>
<dbReference type="PROSITE" id="PS01242">
    <property type="entry name" value="ZF_FPG_1"/>
    <property type="match status" value="1"/>
</dbReference>
<evidence type="ECO:0000313" key="19">
    <source>
        <dbReference type="Proteomes" id="UP000275356"/>
    </source>
</evidence>
<evidence type="ECO:0000256" key="7">
    <source>
        <dbReference type="ARBA" id="ARBA00022801"/>
    </source>
</evidence>
<comment type="subunit">
    <text evidence="3 15">Monomer.</text>
</comment>
<dbReference type="GO" id="GO:0003684">
    <property type="term" value="F:damaged DNA binding"/>
    <property type="evidence" value="ECO:0007669"/>
    <property type="project" value="InterPro"/>
</dbReference>
<comment type="cofactor">
    <cofactor evidence="15">
        <name>Zn(2+)</name>
        <dbReference type="ChEBI" id="CHEBI:29105"/>
    </cofactor>
    <text evidence="15">Binds 1 zinc ion per subunit.</text>
</comment>